<gene>
    <name evidence="1" type="ORF">EYF80_051038</name>
</gene>
<name>A0A4Z2FC89_9TELE</name>
<protein>
    <submittedName>
        <fullName evidence="1">Uncharacterized protein</fullName>
    </submittedName>
</protein>
<organism evidence="1 2">
    <name type="scientific">Liparis tanakae</name>
    <name type="common">Tanaka's snailfish</name>
    <dbReference type="NCBI Taxonomy" id="230148"/>
    <lineage>
        <taxon>Eukaryota</taxon>
        <taxon>Metazoa</taxon>
        <taxon>Chordata</taxon>
        <taxon>Craniata</taxon>
        <taxon>Vertebrata</taxon>
        <taxon>Euteleostomi</taxon>
        <taxon>Actinopterygii</taxon>
        <taxon>Neopterygii</taxon>
        <taxon>Teleostei</taxon>
        <taxon>Neoteleostei</taxon>
        <taxon>Acanthomorphata</taxon>
        <taxon>Eupercaria</taxon>
        <taxon>Perciformes</taxon>
        <taxon>Cottioidei</taxon>
        <taxon>Cottales</taxon>
        <taxon>Liparidae</taxon>
        <taxon>Liparis</taxon>
    </lineage>
</organism>
<proteinExistence type="predicted"/>
<dbReference type="EMBL" id="SRLO01001337">
    <property type="protein sequence ID" value="TNN38797.1"/>
    <property type="molecule type" value="Genomic_DNA"/>
</dbReference>
<accession>A0A4Z2FC89</accession>
<reference evidence="1 2" key="1">
    <citation type="submission" date="2019-03" db="EMBL/GenBank/DDBJ databases">
        <title>First draft genome of Liparis tanakae, snailfish: a comprehensive survey of snailfish specific genes.</title>
        <authorList>
            <person name="Kim W."/>
            <person name="Song I."/>
            <person name="Jeong J.-H."/>
            <person name="Kim D."/>
            <person name="Kim S."/>
            <person name="Ryu S."/>
            <person name="Song J.Y."/>
            <person name="Lee S.K."/>
        </authorList>
    </citation>
    <scope>NUCLEOTIDE SEQUENCE [LARGE SCALE GENOMIC DNA]</scope>
    <source>
        <tissue evidence="1">Muscle</tissue>
    </source>
</reference>
<dbReference type="AlphaFoldDB" id="A0A4Z2FC89"/>
<evidence type="ECO:0000313" key="1">
    <source>
        <dbReference type="EMBL" id="TNN38797.1"/>
    </source>
</evidence>
<comment type="caution">
    <text evidence="1">The sequence shown here is derived from an EMBL/GenBank/DDBJ whole genome shotgun (WGS) entry which is preliminary data.</text>
</comment>
<evidence type="ECO:0000313" key="2">
    <source>
        <dbReference type="Proteomes" id="UP000314294"/>
    </source>
</evidence>
<sequence length="89" mass="9956">MRKLFTTGVDGAWPRCVDVHAHIVGLSSRRSLRRNKTLFQADASRPGLLVVTRSSEIPRQIHQTPLVSSTGGFIALRFKSDAPRFKILQ</sequence>
<dbReference type="Proteomes" id="UP000314294">
    <property type="component" value="Unassembled WGS sequence"/>
</dbReference>
<keyword evidence="2" id="KW-1185">Reference proteome</keyword>